<protein>
    <recommendedName>
        <fullName evidence="3">HTH iclR-type domain-containing protein</fullName>
    </recommendedName>
</protein>
<sequence>MTRRAGSKPADVARDNRQAVWDALRETGSQWRTILGLSDQLRIARKTVDDYLIGLAAAGYVERRNLDDRYQTVEVRLIRDLGYHAPRVRKDGTPVTQGAGVTNMWRSMRLLGTFNIIDISAHSTTPSVSVALETAQSYCSILLATGYLRVVTKADPVKGRRAVYRLIRDDGPKAPMIQRVKQVYDPNTGAVYRKAGQE</sequence>
<comment type="caution">
    <text evidence="1">The sequence shown here is derived from an EMBL/GenBank/DDBJ whole genome shotgun (WGS) entry which is preliminary data.</text>
</comment>
<evidence type="ECO:0000313" key="2">
    <source>
        <dbReference type="Proteomes" id="UP000284451"/>
    </source>
</evidence>
<evidence type="ECO:0000313" key="1">
    <source>
        <dbReference type="EMBL" id="RWR26818.1"/>
    </source>
</evidence>
<dbReference type="EMBL" id="SAUY01000038">
    <property type="protein sequence ID" value="RWR26818.1"/>
    <property type="molecule type" value="Genomic_DNA"/>
</dbReference>
<organism evidence="1 2">
    <name type="scientific">Paenirhodobacter populi</name>
    <dbReference type="NCBI Taxonomy" id="2306993"/>
    <lineage>
        <taxon>Bacteria</taxon>
        <taxon>Pseudomonadati</taxon>
        <taxon>Pseudomonadota</taxon>
        <taxon>Alphaproteobacteria</taxon>
        <taxon>Rhodobacterales</taxon>
        <taxon>Rhodobacter group</taxon>
        <taxon>Paenirhodobacter</taxon>
    </lineage>
</organism>
<dbReference type="RefSeq" id="WP_128233843.1">
    <property type="nucleotide sequence ID" value="NZ_SAUY01000038.1"/>
</dbReference>
<accession>A0A443K227</accession>
<dbReference type="AlphaFoldDB" id="A0A443K227"/>
<gene>
    <name evidence="1" type="ORF">D2T29_19770</name>
</gene>
<proteinExistence type="predicted"/>
<dbReference type="Proteomes" id="UP000284451">
    <property type="component" value="Unassembled WGS sequence"/>
</dbReference>
<reference evidence="1 2" key="1">
    <citation type="submission" date="2019-01" db="EMBL/GenBank/DDBJ databases">
        <title>Sinorhodobacter populi sp. nov. isolated from the symptomatic bark tissue of Populus euramericana canker.</title>
        <authorList>
            <person name="Xu G."/>
        </authorList>
    </citation>
    <scope>NUCLEOTIDE SEQUENCE [LARGE SCALE GENOMIC DNA]</scope>
    <source>
        <strain evidence="1 2">07D10-4-3</strain>
    </source>
</reference>
<evidence type="ECO:0008006" key="3">
    <source>
        <dbReference type="Google" id="ProtNLM"/>
    </source>
</evidence>
<reference evidence="1 2" key="2">
    <citation type="submission" date="2019-01" db="EMBL/GenBank/DDBJ databases">
        <authorList>
            <person name="Li Y."/>
        </authorList>
    </citation>
    <scope>NUCLEOTIDE SEQUENCE [LARGE SCALE GENOMIC DNA]</scope>
    <source>
        <strain evidence="1 2">07D10-4-3</strain>
    </source>
</reference>
<name>A0A443K227_9RHOB</name>